<reference evidence="2" key="1">
    <citation type="submission" date="2023-03" db="EMBL/GenBank/DDBJ databases">
        <title>Massive genome expansion in bonnet fungi (Mycena s.s.) driven by repeated elements and novel gene families across ecological guilds.</title>
        <authorList>
            <consortium name="Lawrence Berkeley National Laboratory"/>
            <person name="Harder C.B."/>
            <person name="Miyauchi S."/>
            <person name="Viragh M."/>
            <person name="Kuo A."/>
            <person name="Thoen E."/>
            <person name="Andreopoulos B."/>
            <person name="Lu D."/>
            <person name="Skrede I."/>
            <person name="Drula E."/>
            <person name="Henrissat B."/>
            <person name="Morin E."/>
            <person name="Kohler A."/>
            <person name="Barry K."/>
            <person name="LaButti K."/>
            <person name="Morin E."/>
            <person name="Salamov A."/>
            <person name="Lipzen A."/>
            <person name="Mereny Z."/>
            <person name="Hegedus B."/>
            <person name="Baldrian P."/>
            <person name="Stursova M."/>
            <person name="Weitz H."/>
            <person name="Taylor A."/>
            <person name="Grigoriev I.V."/>
            <person name="Nagy L.G."/>
            <person name="Martin F."/>
            <person name="Kauserud H."/>
        </authorList>
    </citation>
    <scope>NUCLEOTIDE SEQUENCE</scope>
    <source>
        <strain evidence="2">CBHHK188m</strain>
    </source>
</reference>
<comment type="caution">
    <text evidence="2">The sequence shown here is derived from an EMBL/GenBank/DDBJ whole genome shotgun (WGS) entry which is preliminary data.</text>
</comment>
<sequence>MGPINCILHYYTALTAPTIPELFASGLPPRDRSGLMLFALSHTHVLSLFLLRRIRSSPGMSCVTRHRHICRVTVCICVRSFIEFLCMQASPDVDRGIYMLVALLDGGKLGLGATYFFYVKVQEICGNRVVMRW</sequence>
<evidence type="ECO:0000313" key="3">
    <source>
        <dbReference type="Proteomes" id="UP001215280"/>
    </source>
</evidence>
<evidence type="ECO:0000256" key="1">
    <source>
        <dbReference type="SAM" id="Phobius"/>
    </source>
</evidence>
<keyword evidence="1" id="KW-0812">Transmembrane</keyword>
<keyword evidence="3" id="KW-1185">Reference proteome</keyword>
<accession>A0AAD7K6B8</accession>
<proteinExistence type="predicted"/>
<gene>
    <name evidence="2" type="ORF">DFH07DRAFT_766258</name>
</gene>
<evidence type="ECO:0000313" key="2">
    <source>
        <dbReference type="EMBL" id="KAJ7778046.1"/>
    </source>
</evidence>
<dbReference type="AlphaFoldDB" id="A0AAD7K6B8"/>
<dbReference type="Proteomes" id="UP001215280">
    <property type="component" value="Unassembled WGS sequence"/>
</dbReference>
<keyword evidence="1" id="KW-0472">Membrane</keyword>
<protein>
    <submittedName>
        <fullName evidence="2">Uncharacterized protein</fullName>
    </submittedName>
</protein>
<dbReference type="EMBL" id="JARJLG010000009">
    <property type="protein sequence ID" value="KAJ7778046.1"/>
    <property type="molecule type" value="Genomic_DNA"/>
</dbReference>
<name>A0AAD7K6B8_9AGAR</name>
<feature type="transmembrane region" description="Helical" evidence="1">
    <location>
        <begin position="96"/>
        <end position="118"/>
    </location>
</feature>
<keyword evidence="1" id="KW-1133">Transmembrane helix</keyword>
<organism evidence="2 3">
    <name type="scientific">Mycena maculata</name>
    <dbReference type="NCBI Taxonomy" id="230809"/>
    <lineage>
        <taxon>Eukaryota</taxon>
        <taxon>Fungi</taxon>
        <taxon>Dikarya</taxon>
        <taxon>Basidiomycota</taxon>
        <taxon>Agaricomycotina</taxon>
        <taxon>Agaricomycetes</taxon>
        <taxon>Agaricomycetidae</taxon>
        <taxon>Agaricales</taxon>
        <taxon>Marasmiineae</taxon>
        <taxon>Mycenaceae</taxon>
        <taxon>Mycena</taxon>
    </lineage>
</organism>